<dbReference type="InterPro" id="IPR011059">
    <property type="entry name" value="Metal-dep_hydrolase_composite"/>
</dbReference>
<keyword evidence="1" id="KW-0812">Transmembrane</keyword>
<dbReference type="Pfam" id="PF07969">
    <property type="entry name" value="Amidohydro_3"/>
    <property type="match status" value="1"/>
</dbReference>
<dbReference type="InterPro" id="IPR033932">
    <property type="entry name" value="YtcJ-like"/>
</dbReference>
<protein>
    <submittedName>
        <fullName evidence="3">Amidohydrolase</fullName>
    </submittedName>
</protein>
<accession>A0A502HN51</accession>
<evidence type="ECO:0000256" key="1">
    <source>
        <dbReference type="SAM" id="Phobius"/>
    </source>
</evidence>
<feature type="transmembrane region" description="Helical" evidence="1">
    <location>
        <begin position="20"/>
        <end position="39"/>
    </location>
</feature>
<dbReference type="PROSITE" id="PS51318">
    <property type="entry name" value="TAT"/>
    <property type="match status" value="1"/>
</dbReference>
<evidence type="ECO:0000259" key="2">
    <source>
        <dbReference type="Pfam" id="PF07969"/>
    </source>
</evidence>
<dbReference type="GO" id="GO:0016810">
    <property type="term" value="F:hydrolase activity, acting on carbon-nitrogen (but not peptide) bonds"/>
    <property type="evidence" value="ECO:0007669"/>
    <property type="project" value="InterPro"/>
</dbReference>
<evidence type="ECO:0000313" key="4">
    <source>
        <dbReference type="Proteomes" id="UP000317933"/>
    </source>
</evidence>
<dbReference type="InterPro" id="IPR032466">
    <property type="entry name" value="Metal_Hydrolase"/>
</dbReference>
<feature type="domain" description="Amidohydrolase 3" evidence="2">
    <location>
        <begin position="100"/>
        <end position="581"/>
    </location>
</feature>
<gene>
    <name evidence="3" type="ORF">EAH78_24265</name>
</gene>
<proteinExistence type="predicted"/>
<dbReference type="Gene3D" id="3.20.20.140">
    <property type="entry name" value="Metal-dependent hydrolases"/>
    <property type="match status" value="1"/>
</dbReference>
<dbReference type="SUPFAM" id="SSF51338">
    <property type="entry name" value="Composite domain of metallo-dependent hydrolases"/>
    <property type="match status" value="1"/>
</dbReference>
<dbReference type="InterPro" id="IPR013108">
    <property type="entry name" value="Amidohydro_3"/>
</dbReference>
<dbReference type="InterPro" id="IPR006311">
    <property type="entry name" value="TAT_signal"/>
</dbReference>
<keyword evidence="3" id="KW-0378">Hydrolase</keyword>
<keyword evidence="1" id="KW-1133">Transmembrane helix</keyword>
<dbReference type="AlphaFoldDB" id="A0A502HN51"/>
<dbReference type="PANTHER" id="PTHR22642:SF21">
    <property type="entry name" value="PERIPLASMIC PROTEIN"/>
    <property type="match status" value="1"/>
</dbReference>
<comment type="caution">
    <text evidence="3">The sequence shown here is derived from an EMBL/GenBank/DDBJ whole genome shotgun (WGS) entry which is preliminary data.</text>
</comment>
<dbReference type="Gene3D" id="3.10.310.70">
    <property type="match status" value="1"/>
</dbReference>
<sequence length="661" mass="72804">MRKDDPVDCARRRFIADSSVVGVVGAVLCAIPFTASAGFSSSSRIPGGKMNADLILVNGKIHTVDRDLPTATAVAIKDGKFIVVGSDEQAMASKGATTHVIDLKRRTVIPGLNDSHLHLIRGGLNYNLELRWEGVPSLSDALQMLKAQADRTPAPQWVRVVGGWTEFQFAERRMPTLEDLNKAAPDTPVFVLHLYDRALLNRAALKVVGYTKDTPNPPGGEIQRDANGEPTGMLIARPNAMILYSTLSKGPTLPLEYQVNSTRHFMRELNRLGITSAIDAGGGFQNYPDDYKVISDLAAKNELTVRIAYNLFTQKPKQELSDFQNWTNLVKPGDGSDFFRHNGAGEMLVFSAADFEDFLEPRPDLSKSMEEELEPVVRHLVEHRWPFRLHATYNESITRMLNVFEKVNRDIPFNGLPWFFDHAETITPENIARVRALGGGIAIQDRMAFQGEYFVDRYGNKAAEQTPPIKRMLSEGVPVGAGSDATRVSSYNPWTSLYWLVTGKTVGGLELYPEGLTRDTALELYTHGSAWFSSEQGKKGMIKVGQLADLAALSADYFSVNDDAIKWIESVLTVVDGKVVYGAQEFDNLSPKAIPVMPDWSPVAKVPGHWKPVAAAVAQLHQCQGPCAVHAHSHNRARLSSAPISDFQGFWGAFGCSCFAF</sequence>
<dbReference type="PANTHER" id="PTHR22642">
    <property type="entry name" value="IMIDAZOLONEPROPIONASE"/>
    <property type="match status" value="1"/>
</dbReference>
<reference evidence="3 4" key="1">
    <citation type="journal article" date="2019" name="Environ. Microbiol.">
        <title>Species interactions and distinct microbial communities in high Arctic permafrost affected cryosols are associated with the CH4 and CO2 gas fluxes.</title>
        <authorList>
            <person name="Altshuler I."/>
            <person name="Hamel J."/>
            <person name="Turney S."/>
            <person name="Magnuson E."/>
            <person name="Levesque R."/>
            <person name="Greer C."/>
            <person name="Whyte L.G."/>
        </authorList>
    </citation>
    <scope>NUCLEOTIDE SEQUENCE [LARGE SCALE GENOMIC DNA]</scope>
    <source>
        <strain evidence="3 4">E3</strain>
    </source>
</reference>
<dbReference type="Gene3D" id="2.30.40.10">
    <property type="entry name" value="Urease, subunit C, domain 1"/>
    <property type="match status" value="1"/>
</dbReference>
<dbReference type="Proteomes" id="UP000317933">
    <property type="component" value="Unassembled WGS sequence"/>
</dbReference>
<name>A0A502HN51_9PSED</name>
<keyword evidence="1" id="KW-0472">Membrane</keyword>
<dbReference type="CDD" id="cd01300">
    <property type="entry name" value="YtcJ_like"/>
    <property type="match status" value="1"/>
</dbReference>
<dbReference type="EMBL" id="RCZE01000012">
    <property type="protein sequence ID" value="TPG74668.1"/>
    <property type="molecule type" value="Genomic_DNA"/>
</dbReference>
<evidence type="ECO:0000313" key="3">
    <source>
        <dbReference type="EMBL" id="TPG74668.1"/>
    </source>
</evidence>
<organism evidence="3 4">
    <name type="scientific">Pseudomonas arsenicoxydans</name>
    <dbReference type="NCBI Taxonomy" id="702115"/>
    <lineage>
        <taxon>Bacteria</taxon>
        <taxon>Pseudomonadati</taxon>
        <taxon>Pseudomonadota</taxon>
        <taxon>Gammaproteobacteria</taxon>
        <taxon>Pseudomonadales</taxon>
        <taxon>Pseudomonadaceae</taxon>
        <taxon>Pseudomonas</taxon>
    </lineage>
</organism>
<dbReference type="SUPFAM" id="SSF51556">
    <property type="entry name" value="Metallo-dependent hydrolases"/>
    <property type="match status" value="1"/>
</dbReference>